<keyword evidence="1" id="KW-0813">Transport</keyword>
<sequence>MAFRLLLPIAAALAGSLALAPAPARAQDPAAGQRVFNQCRACHTIEQGGRNSVGPNLHGLFGRRAGSVEGFRYSADMREKGEGGLVWNEETLRAYLANPKAVVPRGTMSFVGLRNEQQLADLIAYLRQAAGSAN</sequence>
<dbReference type="EMBL" id="JAHZUY010000035">
    <property type="protein sequence ID" value="MBW8270303.1"/>
    <property type="molecule type" value="Genomic_DNA"/>
</dbReference>
<dbReference type="SUPFAM" id="SSF46626">
    <property type="entry name" value="Cytochrome c"/>
    <property type="match status" value="1"/>
</dbReference>
<keyword evidence="2 6" id="KW-0349">Heme</keyword>
<dbReference type="PRINTS" id="PR00604">
    <property type="entry name" value="CYTCHRMECIAB"/>
</dbReference>
<accession>A0ABS7F3X1</accession>
<dbReference type="Gene3D" id="1.10.760.10">
    <property type="entry name" value="Cytochrome c-like domain"/>
    <property type="match status" value="1"/>
</dbReference>
<evidence type="ECO:0000256" key="5">
    <source>
        <dbReference type="ARBA" id="ARBA00023004"/>
    </source>
</evidence>
<dbReference type="InterPro" id="IPR036909">
    <property type="entry name" value="Cyt_c-like_dom_sf"/>
</dbReference>
<protein>
    <submittedName>
        <fullName evidence="9">Cytochrome c family protein</fullName>
    </submittedName>
</protein>
<evidence type="ECO:0000256" key="4">
    <source>
        <dbReference type="ARBA" id="ARBA00022982"/>
    </source>
</evidence>
<proteinExistence type="predicted"/>
<keyword evidence="5 6" id="KW-0408">Iron</keyword>
<feature type="domain" description="Cytochrome c" evidence="8">
    <location>
        <begin position="27"/>
        <end position="130"/>
    </location>
</feature>
<evidence type="ECO:0000259" key="8">
    <source>
        <dbReference type="PROSITE" id="PS51007"/>
    </source>
</evidence>
<evidence type="ECO:0000256" key="1">
    <source>
        <dbReference type="ARBA" id="ARBA00022448"/>
    </source>
</evidence>
<feature type="chain" id="PRO_5047488302" evidence="7">
    <location>
        <begin position="27"/>
        <end position="134"/>
    </location>
</feature>
<dbReference type="PROSITE" id="PS51007">
    <property type="entry name" value="CYTC"/>
    <property type="match status" value="1"/>
</dbReference>
<dbReference type="Pfam" id="PF00034">
    <property type="entry name" value="Cytochrom_C"/>
    <property type="match status" value="1"/>
</dbReference>
<reference evidence="9 10" key="1">
    <citation type="submission" date="2021-08" db="EMBL/GenBank/DDBJ databases">
        <title>Caldovatus sediminis gen. nov., sp. nov., a moderately thermophilic bacterium isolated from a hot spring.</title>
        <authorList>
            <person name="Hu C.-J."/>
            <person name="Li W.-J."/>
            <person name="Xian W.-D."/>
        </authorList>
    </citation>
    <scope>NUCLEOTIDE SEQUENCE [LARGE SCALE GENOMIC DNA]</scope>
    <source>
        <strain evidence="9 10">SYSU G05006</strain>
    </source>
</reference>
<dbReference type="PANTHER" id="PTHR11961">
    <property type="entry name" value="CYTOCHROME C"/>
    <property type="match status" value="1"/>
</dbReference>
<evidence type="ECO:0000256" key="3">
    <source>
        <dbReference type="ARBA" id="ARBA00022723"/>
    </source>
</evidence>
<evidence type="ECO:0000313" key="10">
    <source>
        <dbReference type="Proteomes" id="UP001519924"/>
    </source>
</evidence>
<evidence type="ECO:0000256" key="7">
    <source>
        <dbReference type="SAM" id="SignalP"/>
    </source>
</evidence>
<gene>
    <name evidence="9" type="ORF">K1J50_12495</name>
</gene>
<dbReference type="InterPro" id="IPR002327">
    <property type="entry name" value="Cyt_c_1A/1B"/>
</dbReference>
<keyword evidence="10" id="KW-1185">Reference proteome</keyword>
<name>A0ABS7F3X1_9PROT</name>
<evidence type="ECO:0000256" key="2">
    <source>
        <dbReference type="ARBA" id="ARBA00022617"/>
    </source>
</evidence>
<keyword evidence="3 6" id="KW-0479">Metal-binding</keyword>
<evidence type="ECO:0000313" key="9">
    <source>
        <dbReference type="EMBL" id="MBW8270303.1"/>
    </source>
</evidence>
<dbReference type="InterPro" id="IPR009056">
    <property type="entry name" value="Cyt_c-like_dom"/>
</dbReference>
<dbReference type="Proteomes" id="UP001519924">
    <property type="component" value="Unassembled WGS sequence"/>
</dbReference>
<feature type="signal peptide" evidence="7">
    <location>
        <begin position="1"/>
        <end position="26"/>
    </location>
</feature>
<keyword evidence="7" id="KW-0732">Signal</keyword>
<keyword evidence="4" id="KW-0249">Electron transport</keyword>
<comment type="caution">
    <text evidence="9">The sequence shown here is derived from an EMBL/GenBank/DDBJ whole genome shotgun (WGS) entry which is preliminary data.</text>
</comment>
<evidence type="ECO:0000256" key="6">
    <source>
        <dbReference type="PROSITE-ProRule" id="PRU00433"/>
    </source>
</evidence>
<organism evidence="9 10">
    <name type="scientific">Caldovatus aquaticus</name>
    <dbReference type="NCBI Taxonomy" id="2865671"/>
    <lineage>
        <taxon>Bacteria</taxon>
        <taxon>Pseudomonadati</taxon>
        <taxon>Pseudomonadota</taxon>
        <taxon>Alphaproteobacteria</taxon>
        <taxon>Acetobacterales</taxon>
        <taxon>Roseomonadaceae</taxon>
        <taxon>Caldovatus</taxon>
    </lineage>
</organism>
<dbReference type="RefSeq" id="WP_220118044.1">
    <property type="nucleotide sequence ID" value="NZ_JAHZUY010000035.1"/>
</dbReference>